<name>A0A6N8FR01_9CHRO</name>
<proteinExistence type="inferred from homology"/>
<evidence type="ECO:0000313" key="3">
    <source>
        <dbReference type="EMBL" id="MUL35042.1"/>
    </source>
</evidence>
<dbReference type="AlphaFoldDB" id="A0A6N8FR01"/>
<evidence type="ECO:0000259" key="2">
    <source>
        <dbReference type="Pfam" id="PF02342"/>
    </source>
</evidence>
<dbReference type="CDD" id="cd06974">
    <property type="entry name" value="TerD_like"/>
    <property type="match status" value="1"/>
</dbReference>
<protein>
    <submittedName>
        <fullName evidence="3">Chemical-damaging agent resistance protein C</fullName>
    </submittedName>
</protein>
<dbReference type="OrthoDB" id="4123258at2"/>
<organism evidence="3 4">
    <name type="scientific">Gloeocapsopsis dulcis AAB1 = 1H9</name>
    <dbReference type="NCBI Taxonomy" id="1433147"/>
    <lineage>
        <taxon>Bacteria</taxon>
        <taxon>Bacillati</taxon>
        <taxon>Cyanobacteriota</taxon>
        <taxon>Cyanophyceae</taxon>
        <taxon>Oscillatoriophycideae</taxon>
        <taxon>Chroococcales</taxon>
        <taxon>Chroococcaceae</taxon>
        <taxon>Gloeocapsopsis</taxon>
        <taxon>Gloeocapsopsis dulcis</taxon>
    </lineage>
</organism>
<dbReference type="Proteomes" id="UP000441797">
    <property type="component" value="Unassembled WGS sequence"/>
</dbReference>
<reference evidence="3 4" key="1">
    <citation type="journal article" date="2019" name="Front. Microbiol.">
        <title>Genomic Features for Desiccation Tolerance and Sugar Biosynthesis in the Extremophile Gloeocapsopsis sp. UTEX B3054.</title>
        <authorList>
            <person name="Urrejola C."/>
            <person name="Alcorta J."/>
            <person name="Salas L."/>
            <person name="Vasquez M."/>
            <person name="Polz M.F."/>
            <person name="Vicuna R."/>
            <person name="Diez B."/>
        </authorList>
    </citation>
    <scope>NUCLEOTIDE SEQUENCE [LARGE SCALE GENOMIC DNA]</scope>
    <source>
        <strain evidence="3 4">1H9</strain>
    </source>
</reference>
<dbReference type="EMBL" id="NAPY01000001">
    <property type="protein sequence ID" value="MUL35042.1"/>
    <property type="molecule type" value="Genomic_DNA"/>
</dbReference>
<evidence type="ECO:0000256" key="1">
    <source>
        <dbReference type="ARBA" id="ARBA00008775"/>
    </source>
</evidence>
<dbReference type="Pfam" id="PF02342">
    <property type="entry name" value="TerD"/>
    <property type="match status" value="1"/>
</dbReference>
<accession>A0A6N8FR01</accession>
<sequence length="191" mass="20884">MTITLTKGQRISLEKVAPGLSDVFVGLGWDVKATDTGSDFDLDTSVFLLGASGKLISDAHLIFYNNLTSPDPEQSVKHGGDNLTGAGEGDDEVIKINLKKVPSDVQTIVVAVTIHEAEARHQNFGQVQSAFVRVVDSQTDQEVLRYDLMEDYSTETALIMAELYFKDGEWRLNAVGSGYQGGLQALLERYK</sequence>
<dbReference type="Gene3D" id="2.60.60.30">
    <property type="entry name" value="sav2460 like domains"/>
    <property type="match status" value="1"/>
</dbReference>
<dbReference type="InterPro" id="IPR003325">
    <property type="entry name" value="TerD"/>
</dbReference>
<dbReference type="InterPro" id="IPR051324">
    <property type="entry name" value="Stress/Tellurium_Resist"/>
</dbReference>
<dbReference type="PANTHER" id="PTHR32097:SF4">
    <property type="entry name" value="GENERAL STRESS PROTEIN 16U"/>
    <property type="match status" value="1"/>
</dbReference>
<gene>
    <name evidence="3" type="ORF">BWI75_01340</name>
</gene>
<comment type="similarity">
    <text evidence="1">Belongs to the CAPAB/TerDEXZ family.</text>
</comment>
<dbReference type="PANTHER" id="PTHR32097">
    <property type="entry name" value="CAMP-BINDING PROTEIN 1-RELATED"/>
    <property type="match status" value="1"/>
</dbReference>
<dbReference type="RefSeq" id="WP_105218466.1">
    <property type="nucleotide sequence ID" value="NZ_CAWNSU010000115.1"/>
</dbReference>
<keyword evidence="4" id="KW-1185">Reference proteome</keyword>
<comment type="caution">
    <text evidence="3">The sequence shown here is derived from an EMBL/GenBank/DDBJ whole genome shotgun (WGS) entry which is preliminary data.</text>
</comment>
<feature type="domain" description="TerD" evidence="2">
    <location>
        <begin position="1"/>
        <end position="190"/>
    </location>
</feature>
<evidence type="ECO:0000313" key="4">
    <source>
        <dbReference type="Proteomes" id="UP000441797"/>
    </source>
</evidence>